<evidence type="ECO:0000256" key="1">
    <source>
        <dbReference type="SAM" id="SignalP"/>
    </source>
</evidence>
<feature type="domain" description="SsuA/THI5-like" evidence="2">
    <location>
        <begin position="65"/>
        <end position="270"/>
    </location>
</feature>
<dbReference type="InterPro" id="IPR015168">
    <property type="entry name" value="SsuA/THI5"/>
</dbReference>
<evidence type="ECO:0000313" key="3">
    <source>
        <dbReference type="EMBL" id="STZ60577.1"/>
    </source>
</evidence>
<accession>A0A378TK80</accession>
<protein>
    <submittedName>
        <fullName evidence="3">ABC-type taurine transport system, periplasmic component</fullName>
    </submittedName>
</protein>
<dbReference type="RefSeq" id="WP_147289370.1">
    <property type="nucleotide sequence ID" value="NZ_AP022600.1"/>
</dbReference>
<dbReference type="PANTHER" id="PTHR30024">
    <property type="entry name" value="ALIPHATIC SULFONATES-BINDING PROTEIN-RELATED"/>
    <property type="match status" value="1"/>
</dbReference>
<name>A0A378TK80_9MYCO</name>
<dbReference type="SUPFAM" id="SSF53850">
    <property type="entry name" value="Periplasmic binding protein-like II"/>
    <property type="match status" value="1"/>
</dbReference>
<gene>
    <name evidence="3" type="ORF">NCTC10821_04118</name>
</gene>
<sequence>MTSAWTDRKVGVRRAVTVAAACGALLFTAACGGGGGGDAAGPSSEGGGGGEREKLIVSMPVIPPNFVHVMPWVAQDQGFYDKFGVDVELVSLDTGVTALRGAEAGSADIAAVPTPTLINAVAQGGSAKAFYTYSDKLDVQMVTTADVNGCEDLRGKVVGVDEVGGFAEVLTKMYYTSCGLTQEDVTYGNFPGAEGQAMAQGQSASGVLHIDEAQGVMEQFPDAGLKSVVNLWDVVPDWHYAGFAAPESILQERRDAIVAFTAANIAANRFMTDTANKEAVLDTAEEVTGLDREILSQTYDTFIEDELFPDDNGYPQEMVDFTADQQVELGNITEDIKPTYEQLVDTTIYDDALALYEEKS</sequence>
<dbReference type="AlphaFoldDB" id="A0A378TK80"/>
<dbReference type="Pfam" id="PF09084">
    <property type="entry name" value="NMT1"/>
    <property type="match status" value="1"/>
</dbReference>
<dbReference type="Gene3D" id="3.40.190.10">
    <property type="entry name" value="Periplasmic binding protein-like II"/>
    <property type="match status" value="2"/>
</dbReference>
<dbReference type="Proteomes" id="UP000254978">
    <property type="component" value="Unassembled WGS sequence"/>
</dbReference>
<proteinExistence type="predicted"/>
<evidence type="ECO:0000313" key="4">
    <source>
        <dbReference type="Proteomes" id="UP000254978"/>
    </source>
</evidence>
<dbReference type="EMBL" id="UGQT01000001">
    <property type="protein sequence ID" value="STZ60577.1"/>
    <property type="molecule type" value="Genomic_DNA"/>
</dbReference>
<keyword evidence="1" id="KW-0732">Signal</keyword>
<organism evidence="3 4">
    <name type="scientific">Mycolicibacterium tokaiense</name>
    <dbReference type="NCBI Taxonomy" id="39695"/>
    <lineage>
        <taxon>Bacteria</taxon>
        <taxon>Bacillati</taxon>
        <taxon>Actinomycetota</taxon>
        <taxon>Actinomycetes</taxon>
        <taxon>Mycobacteriales</taxon>
        <taxon>Mycobacteriaceae</taxon>
        <taxon>Mycolicibacterium</taxon>
    </lineage>
</organism>
<feature type="signal peptide" evidence="1">
    <location>
        <begin position="1"/>
        <end position="32"/>
    </location>
</feature>
<keyword evidence="4" id="KW-1185">Reference proteome</keyword>
<dbReference type="OrthoDB" id="174578at2"/>
<reference evidence="3 4" key="1">
    <citation type="submission" date="2018-06" db="EMBL/GenBank/DDBJ databases">
        <authorList>
            <consortium name="Pathogen Informatics"/>
            <person name="Doyle S."/>
        </authorList>
    </citation>
    <scope>NUCLEOTIDE SEQUENCE [LARGE SCALE GENOMIC DNA]</scope>
    <source>
        <strain evidence="3 4">NCTC10821</strain>
    </source>
</reference>
<feature type="chain" id="PRO_5039640715" evidence="1">
    <location>
        <begin position="33"/>
        <end position="360"/>
    </location>
</feature>
<evidence type="ECO:0000259" key="2">
    <source>
        <dbReference type="Pfam" id="PF09084"/>
    </source>
</evidence>